<dbReference type="STRING" id="1182543.W9X9L7"/>
<feature type="domain" description="Something about silencing protein 4" evidence="2">
    <location>
        <begin position="256"/>
        <end position="351"/>
    </location>
</feature>
<feature type="compositionally biased region" description="Basic residues" evidence="1">
    <location>
        <begin position="8"/>
        <end position="18"/>
    </location>
</feature>
<feature type="region of interest" description="Disordered" evidence="1">
    <location>
        <begin position="157"/>
        <end position="179"/>
    </location>
</feature>
<organism evidence="3 4">
    <name type="scientific">Cladophialophora psammophila CBS 110553</name>
    <dbReference type="NCBI Taxonomy" id="1182543"/>
    <lineage>
        <taxon>Eukaryota</taxon>
        <taxon>Fungi</taxon>
        <taxon>Dikarya</taxon>
        <taxon>Ascomycota</taxon>
        <taxon>Pezizomycotina</taxon>
        <taxon>Eurotiomycetes</taxon>
        <taxon>Chaetothyriomycetidae</taxon>
        <taxon>Chaetothyriales</taxon>
        <taxon>Herpotrichiellaceae</taxon>
        <taxon>Cladophialophora</taxon>
    </lineage>
</organism>
<dbReference type="RefSeq" id="XP_007741125.1">
    <property type="nucleotide sequence ID" value="XM_007742935.1"/>
</dbReference>
<comment type="caution">
    <text evidence="3">The sequence shown here is derived from an EMBL/GenBank/DDBJ whole genome shotgun (WGS) entry which is preliminary data.</text>
</comment>
<gene>
    <name evidence="3" type="ORF">A1O5_02319</name>
</gene>
<dbReference type="GO" id="GO:0033255">
    <property type="term" value="C:SAS acetyltransferase complex"/>
    <property type="evidence" value="ECO:0007669"/>
    <property type="project" value="InterPro"/>
</dbReference>
<evidence type="ECO:0000313" key="3">
    <source>
        <dbReference type="EMBL" id="EXJ74025.1"/>
    </source>
</evidence>
<feature type="compositionally biased region" description="Low complexity" evidence="1">
    <location>
        <begin position="115"/>
        <end position="127"/>
    </location>
</feature>
<dbReference type="PANTHER" id="PTHR38422">
    <property type="entry name" value="SOMETHING ABOUT SILENCING PROTEIN 4"/>
    <property type="match status" value="1"/>
</dbReference>
<reference evidence="3 4" key="1">
    <citation type="submission" date="2013-03" db="EMBL/GenBank/DDBJ databases">
        <title>The Genome Sequence of Cladophialophora psammophila CBS 110553.</title>
        <authorList>
            <consortium name="The Broad Institute Genomics Platform"/>
            <person name="Cuomo C."/>
            <person name="de Hoog S."/>
            <person name="Gorbushina A."/>
            <person name="Walker B."/>
            <person name="Young S.K."/>
            <person name="Zeng Q."/>
            <person name="Gargeya S."/>
            <person name="Fitzgerald M."/>
            <person name="Haas B."/>
            <person name="Abouelleil A."/>
            <person name="Allen A.W."/>
            <person name="Alvarado L."/>
            <person name="Arachchi H.M."/>
            <person name="Berlin A.M."/>
            <person name="Chapman S.B."/>
            <person name="Gainer-Dewar J."/>
            <person name="Goldberg J."/>
            <person name="Griggs A."/>
            <person name="Gujja S."/>
            <person name="Hansen M."/>
            <person name="Howarth C."/>
            <person name="Imamovic A."/>
            <person name="Ireland A."/>
            <person name="Larimer J."/>
            <person name="McCowan C."/>
            <person name="Murphy C."/>
            <person name="Pearson M."/>
            <person name="Poon T.W."/>
            <person name="Priest M."/>
            <person name="Roberts A."/>
            <person name="Saif S."/>
            <person name="Shea T."/>
            <person name="Sisk P."/>
            <person name="Sykes S."/>
            <person name="Wortman J."/>
            <person name="Nusbaum C."/>
            <person name="Birren B."/>
        </authorList>
    </citation>
    <scope>NUCLEOTIDE SEQUENCE [LARGE SCALE GENOMIC DNA]</scope>
    <source>
        <strain evidence="3 4">CBS 110553</strain>
    </source>
</reference>
<accession>W9X9L7</accession>
<dbReference type="GO" id="GO:0004402">
    <property type="term" value="F:histone acetyltransferase activity"/>
    <property type="evidence" value="ECO:0007669"/>
    <property type="project" value="TreeGrafter"/>
</dbReference>
<dbReference type="OrthoDB" id="1938992at2759"/>
<dbReference type="eggNOG" id="ENOG502RYH0">
    <property type="taxonomic scope" value="Eukaryota"/>
</dbReference>
<feature type="region of interest" description="Disordered" evidence="1">
    <location>
        <begin position="363"/>
        <end position="407"/>
    </location>
</feature>
<dbReference type="HOGENOM" id="CLU_011914_2_1_1"/>
<feature type="compositionally biased region" description="Basic and acidic residues" evidence="1">
    <location>
        <begin position="163"/>
        <end position="179"/>
    </location>
</feature>
<proteinExistence type="predicted"/>
<keyword evidence="4" id="KW-1185">Reference proteome</keyword>
<protein>
    <recommendedName>
        <fullName evidence="2">Something about silencing protein 4 domain-containing protein</fullName>
    </recommendedName>
</protein>
<dbReference type="AlphaFoldDB" id="W9X9L7"/>
<dbReference type="Proteomes" id="UP000019471">
    <property type="component" value="Unassembled WGS sequence"/>
</dbReference>
<dbReference type="EMBL" id="AMGX01000003">
    <property type="protein sequence ID" value="EXJ74025.1"/>
    <property type="molecule type" value="Genomic_DNA"/>
</dbReference>
<evidence type="ECO:0000256" key="1">
    <source>
        <dbReference type="SAM" id="MobiDB-lite"/>
    </source>
</evidence>
<dbReference type="InterPro" id="IPR029184">
    <property type="entry name" value="Sas4_dom"/>
</dbReference>
<evidence type="ECO:0000259" key="2">
    <source>
        <dbReference type="Pfam" id="PF15460"/>
    </source>
</evidence>
<feature type="region of interest" description="Disordered" evidence="1">
    <location>
        <begin position="1"/>
        <end position="137"/>
    </location>
</feature>
<dbReference type="PANTHER" id="PTHR38422:SF1">
    <property type="entry name" value="SOMETHING ABOUT SILENCING PROTEIN 4"/>
    <property type="match status" value="1"/>
</dbReference>
<dbReference type="InterPro" id="IPR038988">
    <property type="entry name" value="Sas4"/>
</dbReference>
<feature type="compositionally biased region" description="Acidic residues" evidence="1">
    <location>
        <begin position="365"/>
        <end position="376"/>
    </location>
</feature>
<sequence length="502" mass="56104">MVAGSRSSLRRPTLRGHKSSSSSSPVNNEPPPLLPTSGNEGIALRSKRLRAATITSPEHDLKRRRLSTNKSEKPQLRIPLRSRGGLPKVLSLPPATAPTAVPPKPAPRANPAQINNNNNNNTTTTTTLIDSPISPSEKSQYDQIRIIEEKARAAIRGDGLSANHEDRRKLRSEDGGSRAKTELAQYFPDFEEMLSLKPPDPEALTVRTKVILVDDTPGFEPNPSKPDPFGAQKPLHNTQIIHLGQDGDAADPAQGDPLGEDVYIKVHAKAERHEKQMKNSDRERAQHEKYQLDKLLEDLRGPDWLKTLGITGITETEKKRYEPKRLLFIRETQALIDKFKRWKEEEKRRKLEREQELLEAAMLGVEEDEGEDADNEGSDRATSIEDGSLDTASTQAPNSSELDALASQQLIEEAMIANKRRKPAPAPWVEPSPPKPFVSFFDKRHLRDAAVAGRQRGRTLLAFGHPIPDLLEEEFKLPDDILTGEAIKARQRSRRRMRRGGE</sequence>
<name>W9X9L7_9EURO</name>
<evidence type="ECO:0000313" key="4">
    <source>
        <dbReference type="Proteomes" id="UP000019471"/>
    </source>
</evidence>
<dbReference type="GeneID" id="19187052"/>
<feature type="compositionally biased region" description="Polar residues" evidence="1">
    <location>
        <begin position="390"/>
        <end position="407"/>
    </location>
</feature>
<dbReference type="Pfam" id="PF15460">
    <property type="entry name" value="SAS4"/>
    <property type="match status" value="1"/>
</dbReference>